<protein>
    <submittedName>
        <fullName evidence="2">Uncharacterized protein</fullName>
    </submittedName>
</protein>
<comment type="caution">
    <text evidence="2">The sequence shown here is derived from an EMBL/GenBank/DDBJ whole genome shotgun (WGS) entry which is preliminary data.</text>
</comment>
<feature type="compositionally biased region" description="Low complexity" evidence="1">
    <location>
        <begin position="40"/>
        <end position="60"/>
    </location>
</feature>
<dbReference type="Proteomes" id="UP001295684">
    <property type="component" value="Unassembled WGS sequence"/>
</dbReference>
<feature type="region of interest" description="Disordered" evidence="1">
    <location>
        <begin position="40"/>
        <end position="61"/>
    </location>
</feature>
<gene>
    <name evidence="2" type="ORF">ECRASSUSDP1_LOCUS17246</name>
</gene>
<name>A0AAD1XNN4_EUPCR</name>
<evidence type="ECO:0000313" key="2">
    <source>
        <dbReference type="EMBL" id="CAI2375880.1"/>
    </source>
</evidence>
<dbReference type="EMBL" id="CAMPGE010017388">
    <property type="protein sequence ID" value="CAI2375880.1"/>
    <property type="molecule type" value="Genomic_DNA"/>
</dbReference>
<keyword evidence="3" id="KW-1185">Reference proteome</keyword>
<dbReference type="AlphaFoldDB" id="A0AAD1XNN4"/>
<organism evidence="2 3">
    <name type="scientific">Euplotes crassus</name>
    <dbReference type="NCBI Taxonomy" id="5936"/>
    <lineage>
        <taxon>Eukaryota</taxon>
        <taxon>Sar</taxon>
        <taxon>Alveolata</taxon>
        <taxon>Ciliophora</taxon>
        <taxon>Intramacronucleata</taxon>
        <taxon>Spirotrichea</taxon>
        <taxon>Hypotrichia</taxon>
        <taxon>Euplotida</taxon>
        <taxon>Euplotidae</taxon>
        <taxon>Moneuplotes</taxon>
    </lineage>
</organism>
<proteinExistence type="predicted"/>
<reference evidence="2" key="1">
    <citation type="submission" date="2023-07" db="EMBL/GenBank/DDBJ databases">
        <authorList>
            <consortium name="AG Swart"/>
            <person name="Singh M."/>
            <person name="Singh A."/>
            <person name="Seah K."/>
            <person name="Emmerich C."/>
        </authorList>
    </citation>
    <scope>NUCLEOTIDE SEQUENCE</scope>
    <source>
        <strain evidence="2">DP1</strain>
    </source>
</reference>
<accession>A0AAD1XNN4</accession>
<evidence type="ECO:0000313" key="3">
    <source>
        <dbReference type="Proteomes" id="UP001295684"/>
    </source>
</evidence>
<sequence>MAQRLKQDAAQKLIVKRNEMKYDSAKLDLSSPLRNHLSIKSSCSPSPVSVPKSPSPFKNSKIMRSRKCPKTKFQSTKSVRFSLSPQLTQQKSFKLSDPSEFLRDPEERRDLKFLYFYGVYTARTDTCNLYNSRFLLSRHSFRTTKSRYDFCTRICE</sequence>
<evidence type="ECO:0000256" key="1">
    <source>
        <dbReference type="SAM" id="MobiDB-lite"/>
    </source>
</evidence>